<proteinExistence type="inferred from homology"/>
<dbReference type="Pfam" id="PF00106">
    <property type="entry name" value="adh_short"/>
    <property type="match status" value="1"/>
</dbReference>
<name>A0AAX4H4N0_9ASCO</name>
<dbReference type="GO" id="GO:0016616">
    <property type="term" value="F:oxidoreductase activity, acting on the CH-OH group of donors, NAD or NADP as acceptor"/>
    <property type="evidence" value="ECO:0007669"/>
    <property type="project" value="TreeGrafter"/>
</dbReference>
<evidence type="ECO:0000313" key="5">
    <source>
        <dbReference type="Proteomes" id="UP001338582"/>
    </source>
</evidence>
<dbReference type="Gene3D" id="3.40.50.720">
    <property type="entry name" value="NAD(P)-binding Rossmann-like Domain"/>
    <property type="match status" value="1"/>
</dbReference>
<organism evidence="4 5">
    <name type="scientific">Australozyma saopauloensis</name>
    <dbReference type="NCBI Taxonomy" id="291208"/>
    <lineage>
        <taxon>Eukaryota</taxon>
        <taxon>Fungi</taxon>
        <taxon>Dikarya</taxon>
        <taxon>Ascomycota</taxon>
        <taxon>Saccharomycotina</taxon>
        <taxon>Pichiomycetes</taxon>
        <taxon>Metschnikowiaceae</taxon>
        <taxon>Australozyma</taxon>
    </lineage>
</organism>
<dbReference type="GO" id="GO:0006633">
    <property type="term" value="P:fatty acid biosynthetic process"/>
    <property type="evidence" value="ECO:0007669"/>
    <property type="project" value="TreeGrafter"/>
</dbReference>
<keyword evidence="2" id="KW-0560">Oxidoreductase</keyword>
<dbReference type="SUPFAM" id="SSF51735">
    <property type="entry name" value="NAD(P)-binding Rossmann-fold domains"/>
    <property type="match status" value="1"/>
</dbReference>
<dbReference type="PANTHER" id="PTHR42760">
    <property type="entry name" value="SHORT-CHAIN DEHYDROGENASES/REDUCTASES FAMILY MEMBER"/>
    <property type="match status" value="1"/>
</dbReference>
<dbReference type="CDD" id="cd05233">
    <property type="entry name" value="SDR_c"/>
    <property type="match status" value="1"/>
</dbReference>
<evidence type="ECO:0000313" key="4">
    <source>
        <dbReference type="EMBL" id="WPK23151.1"/>
    </source>
</evidence>
<evidence type="ECO:0000256" key="3">
    <source>
        <dbReference type="RuleBase" id="RU000363"/>
    </source>
</evidence>
<dbReference type="PRINTS" id="PR00081">
    <property type="entry name" value="GDHRDH"/>
</dbReference>
<gene>
    <name evidence="4" type="ORF">PUMCH_000378</name>
</gene>
<dbReference type="PRINTS" id="PR00080">
    <property type="entry name" value="SDRFAMILY"/>
</dbReference>
<keyword evidence="5" id="KW-1185">Reference proteome</keyword>
<dbReference type="InterPro" id="IPR002347">
    <property type="entry name" value="SDR_fam"/>
</dbReference>
<dbReference type="AlphaFoldDB" id="A0AAX4H4N0"/>
<dbReference type="KEGG" id="asau:88171447"/>
<evidence type="ECO:0000256" key="2">
    <source>
        <dbReference type="ARBA" id="ARBA00023002"/>
    </source>
</evidence>
<dbReference type="EMBL" id="CP138894">
    <property type="protein sequence ID" value="WPK23151.1"/>
    <property type="molecule type" value="Genomic_DNA"/>
</dbReference>
<evidence type="ECO:0000256" key="1">
    <source>
        <dbReference type="ARBA" id="ARBA00006484"/>
    </source>
</evidence>
<dbReference type="GO" id="GO:0048038">
    <property type="term" value="F:quinone binding"/>
    <property type="evidence" value="ECO:0007669"/>
    <property type="project" value="TreeGrafter"/>
</dbReference>
<protein>
    <recommendedName>
        <fullName evidence="6">NAD(P)-binding protein</fullName>
    </recommendedName>
</protein>
<dbReference type="InterPro" id="IPR036291">
    <property type="entry name" value="NAD(P)-bd_dom_sf"/>
</dbReference>
<dbReference type="Proteomes" id="UP001338582">
    <property type="component" value="Chromosome 1"/>
</dbReference>
<evidence type="ECO:0008006" key="6">
    <source>
        <dbReference type="Google" id="ProtNLM"/>
    </source>
</evidence>
<dbReference type="RefSeq" id="XP_062875538.1">
    <property type="nucleotide sequence ID" value="XM_063019468.1"/>
</dbReference>
<comment type="similarity">
    <text evidence="1 3">Belongs to the short-chain dehydrogenases/reductases (SDR) family.</text>
</comment>
<accession>A0AAX4H4N0</accession>
<dbReference type="PANTHER" id="PTHR42760:SF133">
    <property type="entry name" value="3-OXOACYL-[ACYL-CARRIER-PROTEIN] REDUCTASE"/>
    <property type="match status" value="1"/>
</dbReference>
<sequence>MLAGQRAVITGASKGIGSALAVRLSQLGCAITMVSRNEALLSDTLDKLSTDSDQKHDYVVYDLLKLMREAGTSRTDELSKTFDESSILVNCAGVANHNLLYKLSNEAVADTLQVNLLSPILLSKMAIMPMIKYLRKTKVVPSILNISSMLSLSGVTIGGTTPYAALKSGLLGFTQSLLNELGGKVRVNAVLPGLVPETEMGKTGSKSLPQVPLADVIETCEKVITGSEYNGDLIVADGKGFRKLEQTY</sequence>
<reference evidence="4 5" key="1">
    <citation type="submission" date="2023-10" db="EMBL/GenBank/DDBJ databases">
        <title>Draft Genome Sequence of Candida saopaulonensis from a very Premature Infant with Sepsis.</title>
        <authorList>
            <person name="Ning Y."/>
            <person name="Dai R."/>
            <person name="Xiao M."/>
            <person name="Xu Y."/>
            <person name="Yan Q."/>
            <person name="Zhang L."/>
        </authorList>
    </citation>
    <scope>NUCLEOTIDE SEQUENCE [LARGE SCALE GENOMIC DNA]</scope>
    <source>
        <strain evidence="4 5">19XY460</strain>
    </source>
</reference>
<dbReference type="GeneID" id="88171447"/>